<accession>A0ABY9AKK4</accession>
<organism evidence="8 9">
    <name type="scientific">Paracidovorax citrulli</name>
    <name type="common">Acidovorax citrulli</name>
    <dbReference type="NCBI Taxonomy" id="80869"/>
    <lineage>
        <taxon>Bacteria</taxon>
        <taxon>Pseudomonadati</taxon>
        <taxon>Pseudomonadota</taxon>
        <taxon>Betaproteobacteria</taxon>
        <taxon>Burkholderiales</taxon>
        <taxon>Comamonadaceae</taxon>
        <taxon>Paracidovorax</taxon>
    </lineage>
</organism>
<dbReference type="InterPro" id="IPR003593">
    <property type="entry name" value="AAA+_ATPase"/>
</dbReference>
<evidence type="ECO:0000259" key="7">
    <source>
        <dbReference type="PROSITE" id="PS50045"/>
    </source>
</evidence>
<protein>
    <submittedName>
        <fullName evidence="8">Sigma-54-dependent Fis family transcriptional regulator</fullName>
    </submittedName>
</protein>
<dbReference type="Proteomes" id="UP001242732">
    <property type="component" value="Chromosome"/>
</dbReference>
<dbReference type="InterPro" id="IPR002197">
    <property type="entry name" value="HTH_Fis"/>
</dbReference>
<keyword evidence="2" id="KW-0067">ATP-binding</keyword>
<dbReference type="PRINTS" id="PR01590">
    <property type="entry name" value="HTHFIS"/>
</dbReference>
<keyword evidence="9" id="KW-1185">Reference proteome</keyword>
<dbReference type="InterPro" id="IPR058031">
    <property type="entry name" value="AAA_lid_NorR"/>
</dbReference>
<dbReference type="Gene3D" id="1.10.10.60">
    <property type="entry name" value="Homeodomain-like"/>
    <property type="match status" value="1"/>
</dbReference>
<dbReference type="PROSITE" id="PS00688">
    <property type="entry name" value="SIGMA54_INTERACT_3"/>
    <property type="match status" value="1"/>
</dbReference>
<evidence type="ECO:0000256" key="3">
    <source>
        <dbReference type="ARBA" id="ARBA00023015"/>
    </source>
</evidence>
<evidence type="ECO:0000256" key="4">
    <source>
        <dbReference type="ARBA" id="ARBA00023125"/>
    </source>
</evidence>
<dbReference type="InterPro" id="IPR009057">
    <property type="entry name" value="Homeodomain-like_sf"/>
</dbReference>
<dbReference type="PROSITE" id="PS50045">
    <property type="entry name" value="SIGMA54_INTERACT_4"/>
    <property type="match status" value="1"/>
</dbReference>
<dbReference type="RefSeq" id="WP_011796302.1">
    <property type="nucleotide sequence ID" value="NZ_CP023687.1"/>
</dbReference>
<dbReference type="SUPFAM" id="SSF55781">
    <property type="entry name" value="GAF domain-like"/>
    <property type="match status" value="1"/>
</dbReference>
<feature type="domain" description="Sigma-54 factor interaction" evidence="7">
    <location>
        <begin position="352"/>
        <end position="594"/>
    </location>
</feature>
<keyword evidence="3" id="KW-0805">Transcription regulation</keyword>
<dbReference type="InterPro" id="IPR003018">
    <property type="entry name" value="GAF"/>
</dbReference>
<dbReference type="SMART" id="SM00382">
    <property type="entry name" value="AAA"/>
    <property type="match status" value="1"/>
</dbReference>
<dbReference type="Pfam" id="PF01590">
    <property type="entry name" value="GAF"/>
    <property type="match status" value="1"/>
</dbReference>
<evidence type="ECO:0000256" key="6">
    <source>
        <dbReference type="SAM" id="MobiDB-lite"/>
    </source>
</evidence>
<evidence type="ECO:0000256" key="2">
    <source>
        <dbReference type="ARBA" id="ARBA00022840"/>
    </source>
</evidence>
<dbReference type="Gene3D" id="3.40.50.300">
    <property type="entry name" value="P-loop containing nucleotide triphosphate hydrolases"/>
    <property type="match status" value="1"/>
</dbReference>
<dbReference type="InterPro" id="IPR027417">
    <property type="entry name" value="P-loop_NTPase"/>
</dbReference>
<dbReference type="InterPro" id="IPR025943">
    <property type="entry name" value="Sigma_54_int_dom_ATP-bd_2"/>
</dbReference>
<dbReference type="CDD" id="cd00009">
    <property type="entry name" value="AAA"/>
    <property type="match status" value="1"/>
</dbReference>
<reference evidence="8 9" key="1">
    <citation type="submission" date="2023-06" db="EMBL/GenBank/DDBJ databases">
        <authorList>
            <person name="Ham H."/>
            <person name="Park D.S."/>
        </authorList>
    </citation>
    <scope>NUCLEOTIDE SEQUENCE [LARGE SCALE GENOMIC DNA]</scope>
    <source>
        <strain evidence="8 9">KACC 17005</strain>
    </source>
</reference>
<dbReference type="InterPro" id="IPR025662">
    <property type="entry name" value="Sigma_54_int_dom_ATP-bd_1"/>
</dbReference>
<dbReference type="Gene3D" id="3.30.450.40">
    <property type="match status" value="1"/>
</dbReference>
<evidence type="ECO:0000313" key="8">
    <source>
        <dbReference type="EMBL" id="WIY47018.1"/>
    </source>
</evidence>
<dbReference type="InterPro" id="IPR025944">
    <property type="entry name" value="Sigma_54_int_dom_CS"/>
</dbReference>
<dbReference type="InterPro" id="IPR002078">
    <property type="entry name" value="Sigma_54_int"/>
</dbReference>
<dbReference type="InterPro" id="IPR029016">
    <property type="entry name" value="GAF-like_dom_sf"/>
</dbReference>
<dbReference type="PROSITE" id="PS00676">
    <property type="entry name" value="SIGMA54_INTERACT_2"/>
    <property type="match status" value="1"/>
</dbReference>
<dbReference type="SUPFAM" id="SSF52540">
    <property type="entry name" value="P-loop containing nucleoside triphosphate hydrolases"/>
    <property type="match status" value="1"/>
</dbReference>
<name>A0ABY9AKK4_PARCI</name>
<dbReference type="SUPFAM" id="SSF46689">
    <property type="entry name" value="Homeodomain-like"/>
    <property type="match status" value="1"/>
</dbReference>
<keyword evidence="1" id="KW-0547">Nucleotide-binding</keyword>
<evidence type="ECO:0000313" key="9">
    <source>
        <dbReference type="Proteomes" id="UP001242732"/>
    </source>
</evidence>
<keyword evidence="5" id="KW-0804">Transcription</keyword>
<dbReference type="PROSITE" id="PS00675">
    <property type="entry name" value="SIGMA54_INTERACT_1"/>
    <property type="match status" value="1"/>
</dbReference>
<dbReference type="Pfam" id="PF02954">
    <property type="entry name" value="HTH_8"/>
    <property type="match status" value="1"/>
</dbReference>
<keyword evidence="4" id="KW-0238">DNA-binding</keyword>
<feature type="region of interest" description="Disordered" evidence="6">
    <location>
        <begin position="613"/>
        <end position="648"/>
    </location>
</feature>
<dbReference type="EMBL" id="CP127363">
    <property type="protein sequence ID" value="WIY47018.1"/>
    <property type="molecule type" value="Genomic_DNA"/>
</dbReference>
<dbReference type="Pfam" id="PF25601">
    <property type="entry name" value="AAA_lid_14"/>
    <property type="match status" value="1"/>
</dbReference>
<dbReference type="PANTHER" id="PTHR32071">
    <property type="entry name" value="TRANSCRIPTIONAL REGULATORY PROTEIN"/>
    <property type="match status" value="1"/>
</dbReference>
<gene>
    <name evidence="8" type="ORF">QRO08_14290</name>
</gene>
<dbReference type="GeneID" id="79792922"/>
<dbReference type="Gene3D" id="1.10.8.60">
    <property type="match status" value="1"/>
</dbReference>
<proteinExistence type="predicted"/>
<sequence length="699" mass="74456">MQSSLHGGAAAQAAAFAPLPSARVIAESHERSRSFGLHRHASADLQPLAPDALAWAVARNDALCAHALPVMETLSAQIAGTQSMVLLTDAQGVVLHALGDEEFLGRAQRVALRPGGTWSERSKGTNAIGTALALGDAVQVNGDEHFLAANQFLTCSCAPICDPLGQVIGALDVSGDRHQQSAHTLALVRMSARMVENHLFGKVYEDAVRLRFHARPEFLGTLVEGLAAFTPEGRFLAANRSGQFQLGMSANALQAQTFPSLFGMPMSALLAHARGAMPRPLQLALPGGVVVNAMVEFRPKGAAALGWTGQGSDEDTPVPGPVAPASATARAARRPIAPVPAGGPRLSGLRYLDTGDAQLAQVIDRVSRVLGSDVPMLILGETGTGKELLARAIHQDGPRARGPFVAVNCASIPETLIEAELFGYEEGAFTGARRRGSVGKIAQAHGGTLFLDEIGDMPLAMQARLLRVLQERTVAPLGSARQIPVDVHVLCATHRNLRDMMVRGLFRDDLYYRLNGLVVRLPALRERSDLRVIVQRLLQAQDREQAAEGSTPGWQRPRRTVPLQVASRAMDLFLRHRWPGNLRQLSNALRTAALMAGDADEIDIGHLPEDLFDEGLPTAGDAVPGASARDAEPSPSVRSAAHRPAPAAVRSWDETVEDALRHALSVHGGNVSAVARALGVSRNTVYRRLKSMDGTAAHH</sequence>
<dbReference type="PANTHER" id="PTHR32071:SF77">
    <property type="entry name" value="TRANSCRIPTIONAL REGULATORY PROTEIN"/>
    <property type="match status" value="1"/>
</dbReference>
<evidence type="ECO:0000256" key="1">
    <source>
        <dbReference type="ARBA" id="ARBA00022741"/>
    </source>
</evidence>
<dbReference type="Pfam" id="PF00158">
    <property type="entry name" value="Sigma54_activat"/>
    <property type="match status" value="1"/>
</dbReference>
<evidence type="ECO:0000256" key="5">
    <source>
        <dbReference type="ARBA" id="ARBA00023163"/>
    </source>
</evidence>